<organism evidence="2 3">
    <name type="scientific">Stichopus japonicus</name>
    <name type="common">Sea cucumber</name>
    <dbReference type="NCBI Taxonomy" id="307972"/>
    <lineage>
        <taxon>Eukaryota</taxon>
        <taxon>Metazoa</taxon>
        <taxon>Echinodermata</taxon>
        <taxon>Eleutherozoa</taxon>
        <taxon>Echinozoa</taxon>
        <taxon>Holothuroidea</taxon>
        <taxon>Aspidochirotacea</taxon>
        <taxon>Aspidochirotida</taxon>
        <taxon>Stichopodidae</taxon>
        <taxon>Apostichopus</taxon>
    </lineage>
</organism>
<dbReference type="AlphaFoldDB" id="A0A2G8L3V3"/>
<dbReference type="InterPro" id="IPR016161">
    <property type="entry name" value="Ald_DH/histidinol_DH"/>
</dbReference>
<accession>A0A2G8L3V3</accession>
<dbReference type="Proteomes" id="UP000230750">
    <property type="component" value="Unassembled WGS sequence"/>
</dbReference>
<proteinExistence type="predicted"/>
<evidence type="ECO:0000313" key="3">
    <source>
        <dbReference type="Proteomes" id="UP000230750"/>
    </source>
</evidence>
<keyword evidence="3" id="KW-1185">Reference proteome</keyword>
<protein>
    <submittedName>
        <fullName evidence="2">Aldehyde dehydrogenase, mitochondrial</fullName>
    </submittedName>
</protein>
<comment type="caution">
    <text evidence="2">The sequence shown here is derived from an EMBL/GenBank/DDBJ whole genome shotgun (WGS) entry which is preliminary data.</text>
</comment>
<dbReference type="Gene3D" id="3.40.605.10">
    <property type="entry name" value="Aldehyde Dehydrogenase, Chain A, domain 1"/>
    <property type="match status" value="1"/>
</dbReference>
<dbReference type="OrthoDB" id="310895at2759"/>
<dbReference type="InterPro" id="IPR016162">
    <property type="entry name" value="Ald_DH_N"/>
</dbReference>
<reference evidence="2 3" key="1">
    <citation type="journal article" date="2017" name="PLoS Biol.">
        <title>The sea cucumber genome provides insights into morphological evolution and visceral regeneration.</title>
        <authorList>
            <person name="Zhang X."/>
            <person name="Sun L."/>
            <person name="Yuan J."/>
            <person name="Sun Y."/>
            <person name="Gao Y."/>
            <person name="Zhang L."/>
            <person name="Li S."/>
            <person name="Dai H."/>
            <person name="Hamel J.F."/>
            <person name="Liu C."/>
            <person name="Yu Y."/>
            <person name="Liu S."/>
            <person name="Lin W."/>
            <person name="Guo K."/>
            <person name="Jin S."/>
            <person name="Xu P."/>
            <person name="Storey K.B."/>
            <person name="Huan P."/>
            <person name="Zhang T."/>
            <person name="Zhou Y."/>
            <person name="Zhang J."/>
            <person name="Lin C."/>
            <person name="Li X."/>
            <person name="Xing L."/>
            <person name="Huo D."/>
            <person name="Sun M."/>
            <person name="Wang L."/>
            <person name="Mercier A."/>
            <person name="Li F."/>
            <person name="Yang H."/>
            <person name="Xiang J."/>
        </authorList>
    </citation>
    <scope>NUCLEOTIDE SEQUENCE [LARGE SCALE GENOMIC DNA]</scope>
    <source>
        <strain evidence="2">Shaxun</strain>
        <tissue evidence="2">Muscle</tissue>
    </source>
</reference>
<sequence>MFTAARFVRQVTSRLSAPGINIRCMSAVPQPQTNPDVHCNKLFINNEWVDAASGKTFATVNPSTEEVITEVAEADKADVDLAVKAANEAFRLGSPWRTMDASERGNLLNRLADLIERDRAYLASLETLDNGKPYQVAFAADLALTIQHYRYYAGWADKIHGQTIPAEKVLQIGAKVKRQKWNILNSSVDLLHTISSKIWMTFPGS</sequence>
<dbReference type="FunFam" id="3.40.605.10:FF:000050">
    <property type="entry name" value="Aldehyde dehydrogenase, mitochondrial"/>
    <property type="match status" value="1"/>
</dbReference>
<dbReference type="SUPFAM" id="SSF53720">
    <property type="entry name" value="ALDH-like"/>
    <property type="match status" value="1"/>
</dbReference>
<gene>
    <name evidence="2" type="ORF">BSL78_08131</name>
</gene>
<name>A0A2G8L3V3_STIJA</name>
<dbReference type="EMBL" id="MRZV01000229">
    <property type="protein sequence ID" value="PIK54922.1"/>
    <property type="molecule type" value="Genomic_DNA"/>
</dbReference>
<dbReference type="PANTHER" id="PTHR11699">
    <property type="entry name" value="ALDEHYDE DEHYDROGENASE-RELATED"/>
    <property type="match status" value="1"/>
</dbReference>
<feature type="domain" description="Aldehyde dehydrogenase" evidence="1">
    <location>
        <begin position="48"/>
        <end position="167"/>
    </location>
</feature>
<dbReference type="Pfam" id="PF00171">
    <property type="entry name" value="Aldedh"/>
    <property type="match status" value="1"/>
</dbReference>
<dbReference type="STRING" id="307972.A0A2G8L3V3"/>
<dbReference type="InterPro" id="IPR015590">
    <property type="entry name" value="Aldehyde_DH_dom"/>
</dbReference>
<evidence type="ECO:0000259" key="1">
    <source>
        <dbReference type="Pfam" id="PF00171"/>
    </source>
</evidence>
<evidence type="ECO:0000313" key="2">
    <source>
        <dbReference type="EMBL" id="PIK54922.1"/>
    </source>
</evidence>
<dbReference type="GO" id="GO:0016491">
    <property type="term" value="F:oxidoreductase activity"/>
    <property type="evidence" value="ECO:0007669"/>
    <property type="project" value="InterPro"/>
</dbReference>